<dbReference type="InterPro" id="IPR052894">
    <property type="entry name" value="AsmA-related"/>
</dbReference>
<dbReference type="PANTHER" id="PTHR30441">
    <property type="entry name" value="DUF748 DOMAIN-CONTAINING PROTEIN"/>
    <property type="match status" value="1"/>
</dbReference>
<evidence type="ECO:0000313" key="3">
    <source>
        <dbReference type="EMBL" id="ACT57427.1"/>
    </source>
</evidence>
<dbReference type="PANTHER" id="PTHR30441:SF4">
    <property type="entry name" value="PROTEIN ASMA"/>
    <property type="match status" value="1"/>
</dbReference>
<organism evidence="3 4">
    <name type="scientific">Liberibacter asiaticus (strain psy62)</name>
    <dbReference type="NCBI Taxonomy" id="537021"/>
    <lineage>
        <taxon>Bacteria</taxon>
        <taxon>Pseudomonadati</taxon>
        <taxon>Pseudomonadota</taxon>
        <taxon>Alphaproteobacteria</taxon>
        <taxon>Hyphomicrobiales</taxon>
        <taxon>Rhizobiaceae</taxon>
        <taxon>Liberibacter</taxon>
    </lineage>
</organism>
<name>C6XGC4_LIBAP</name>
<accession>C6XGC4</accession>
<dbReference type="GO" id="GO:0005886">
    <property type="term" value="C:plasma membrane"/>
    <property type="evidence" value="ECO:0007669"/>
    <property type="project" value="TreeGrafter"/>
</dbReference>
<dbReference type="STRING" id="537021.CLIBASIA_04265"/>
<reference evidence="3 4" key="2">
    <citation type="journal article" date="2011" name="Appl. Environ. Microbiol.">
        <title>Diversity and plasticity of the intracellular plant pathogen and insect symbiont, 'Candidatus Liberibacter asiaticus', revealed by hyper variable prophage genes with intragenic tandem repeats.</title>
        <authorList>
            <person name="Zhou L."/>
            <person name="Powell C.A."/>
            <person name="Hoffman M.T."/>
            <person name="Li W."/>
            <person name="Fan G."/>
            <person name="Liu B."/>
            <person name="Lin H."/>
            <person name="Duan Y."/>
        </authorList>
    </citation>
    <scope>NUCLEOTIDE SEQUENCE [LARGE SCALE GENOMIC DNA]</scope>
    <source>
        <strain evidence="4">psy62</strain>
    </source>
</reference>
<feature type="region of interest" description="Disordered" evidence="1">
    <location>
        <begin position="329"/>
        <end position="380"/>
    </location>
</feature>
<feature type="domain" description="AsmA" evidence="2">
    <location>
        <begin position="10"/>
        <end position="172"/>
    </location>
</feature>
<dbReference type="AlphaFoldDB" id="C6XGC4"/>
<evidence type="ECO:0000313" key="4">
    <source>
        <dbReference type="Proteomes" id="UP000002744"/>
    </source>
</evidence>
<evidence type="ECO:0000259" key="2">
    <source>
        <dbReference type="Pfam" id="PF05170"/>
    </source>
</evidence>
<evidence type="ECO:0000256" key="1">
    <source>
        <dbReference type="SAM" id="MobiDB-lite"/>
    </source>
</evidence>
<reference evidence="3 4" key="1">
    <citation type="journal article" date="2009" name="Mol. Plant Microbe Interact.">
        <title>Complete genome sequence of citrus huanglongbing bacterium, 'Candidatus Liberibacter asiaticus' obtained through metagenomics.</title>
        <authorList>
            <person name="Duan Y."/>
            <person name="Zhou L."/>
            <person name="Hall D.G."/>
            <person name="Li W."/>
            <person name="Doddapaneni H."/>
            <person name="Lin H."/>
            <person name="Liu L."/>
            <person name="Vahling C.M."/>
            <person name="Gabriel D.W."/>
            <person name="Williams K.P."/>
            <person name="Dickerman A."/>
            <person name="Sun Y."/>
            <person name="Gottwald T."/>
        </authorList>
    </citation>
    <scope>NUCLEOTIDE SEQUENCE [LARGE SCALE GENOMIC DNA]</scope>
    <source>
        <strain evidence="4">psy62</strain>
    </source>
</reference>
<dbReference type="InterPro" id="IPR007844">
    <property type="entry name" value="AsmA"/>
</dbReference>
<feature type="compositionally biased region" description="Basic and acidic residues" evidence="1">
    <location>
        <begin position="337"/>
        <end position="370"/>
    </location>
</feature>
<gene>
    <name evidence="3" type="ordered locus">CLIBASIA_04265</name>
</gene>
<dbReference type="KEGG" id="las:CLIBASIA_04265"/>
<sequence>MLRRVLIGLGFLFSVVLVGAFTVPLFIDWTDFREDFERQATLIVGKKIAVKGGIKIHILPFPSVFFKDIRIDQKEDGSFESKIEGLSMRAEFLPLLSGEIRVFDMYIDQPHLNFYLSSKGVSNWFQRKSTMDMIHNVILEKIHVKGGRIKIIDQESDQVYFLSDLNLQISARFLNIISPLSIDSIKGSVIAEGTGNFDNKRSAFKITANFPAKNKAISLKIQLFPLAYPIIIDLFGNLFWNEKQPIYSGVFSVAGDFSKLLNLELSAKKSRLSGNFKISDGNVRISRYKLQSILPNSSTDEDNKTKVSQDEENLLNFSENGAESMHDLNETDFFEEEEKKNKNDDLKKDDIQYSVNKKEEKDNSHDKENQENFSGDKMIL</sequence>
<dbReference type="Pfam" id="PF05170">
    <property type="entry name" value="AsmA"/>
    <property type="match status" value="1"/>
</dbReference>
<dbReference type="eggNOG" id="COG2982">
    <property type="taxonomic scope" value="Bacteria"/>
</dbReference>
<dbReference type="EMBL" id="CP001677">
    <property type="protein sequence ID" value="ACT57427.1"/>
    <property type="molecule type" value="Genomic_DNA"/>
</dbReference>
<proteinExistence type="predicted"/>
<dbReference type="RefSeq" id="WP_015824945.1">
    <property type="nucleotide sequence ID" value="NC_012985.3"/>
</dbReference>
<dbReference type="HOGENOM" id="CLU_782306_0_0_5"/>
<dbReference type="Proteomes" id="UP000002744">
    <property type="component" value="Chromosome"/>
</dbReference>
<dbReference type="GO" id="GO:0090313">
    <property type="term" value="P:regulation of protein targeting to membrane"/>
    <property type="evidence" value="ECO:0007669"/>
    <property type="project" value="TreeGrafter"/>
</dbReference>
<dbReference type="SMR" id="C6XGC4"/>
<dbReference type="GeneID" id="93077189"/>
<protein>
    <recommendedName>
        <fullName evidence="2">AsmA domain-containing protein</fullName>
    </recommendedName>
</protein>